<dbReference type="InterPro" id="IPR025997">
    <property type="entry name" value="SBP_2_dom"/>
</dbReference>
<gene>
    <name evidence="6" type="ORF">GIY56_15110</name>
</gene>
<dbReference type="SUPFAM" id="SSF53822">
    <property type="entry name" value="Periplasmic binding protein-like I"/>
    <property type="match status" value="1"/>
</dbReference>
<name>A0A6L6HR09_9RHOB</name>
<evidence type="ECO:0000256" key="2">
    <source>
        <dbReference type="ARBA" id="ARBA00007639"/>
    </source>
</evidence>
<feature type="signal peptide" evidence="4">
    <location>
        <begin position="1"/>
        <end position="24"/>
    </location>
</feature>
<evidence type="ECO:0000256" key="1">
    <source>
        <dbReference type="ARBA" id="ARBA00004196"/>
    </source>
</evidence>
<accession>A0A6L6HR09</accession>
<evidence type="ECO:0000259" key="5">
    <source>
        <dbReference type="Pfam" id="PF13407"/>
    </source>
</evidence>
<dbReference type="GO" id="GO:0030246">
    <property type="term" value="F:carbohydrate binding"/>
    <property type="evidence" value="ECO:0007669"/>
    <property type="project" value="UniProtKB-ARBA"/>
</dbReference>
<dbReference type="AlphaFoldDB" id="A0A6L6HR09"/>
<dbReference type="Proteomes" id="UP000481417">
    <property type="component" value="Unassembled WGS sequence"/>
</dbReference>
<dbReference type="InterPro" id="IPR028082">
    <property type="entry name" value="Peripla_BP_I"/>
</dbReference>
<evidence type="ECO:0000313" key="6">
    <source>
        <dbReference type="EMBL" id="MTE01616.1"/>
    </source>
</evidence>
<dbReference type="Gene3D" id="3.40.50.2300">
    <property type="match status" value="2"/>
</dbReference>
<comment type="caution">
    <text evidence="6">The sequence shown here is derived from an EMBL/GenBank/DDBJ whole genome shotgun (WGS) entry which is preliminary data.</text>
</comment>
<protein>
    <submittedName>
        <fullName evidence="6">Substrate-binding domain-containing protein</fullName>
    </submittedName>
</protein>
<dbReference type="RefSeq" id="WP_154765695.1">
    <property type="nucleotide sequence ID" value="NZ_WMBT01000011.1"/>
</dbReference>
<comment type="similarity">
    <text evidence="2">Belongs to the bacterial solute-binding protein 2 family.</text>
</comment>
<proteinExistence type="inferred from homology"/>
<dbReference type="Pfam" id="PF13407">
    <property type="entry name" value="Peripla_BP_4"/>
    <property type="match status" value="1"/>
</dbReference>
<evidence type="ECO:0000256" key="3">
    <source>
        <dbReference type="ARBA" id="ARBA00022729"/>
    </source>
</evidence>
<dbReference type="EMBL" id="WMBT01000011">
    <property type="protein sequence ID" value="MTE01616.1"/>
    <property type="molecule type" value="Genomic_DNA"/>
</dbReference>
<evidence type="ECO:0000313" key="7">
    <source>
        <dbReference type="Proteomes" id="UP000481417"/>
    </source>
</evidence>
<organism evidence="6 7">
    <name type="scientific">Paracoccus lichenicola</name>
    <dbReference type="NCBI Taxonomy" id="2665644"/>
    <lineage>
        <taxon>Bacteria</taxon>
        <taxon>Pseudomonadati</taxon>
        <taxon>Pseudomonadota</taxon>
        <taxon>Alphaproteobacteria</taxon>
        <taxon>Rhodobacterales</taxon>
        <taxon>Paracoccaceae</taxon>
        <taxon>Paracoccus</taxon>
    </lineage>
</organism>
<reference evidence="6 7" key="1">
    <citation type="submission" date="2019-11" db="EMBL/GenBank/DDBJ databases">
        <authorList>
            <person name="Lang L."/>
        </authorList>
    </citation>
    <scope>NUCLEOTIDE SEQUENCE [LARGE SCALE GENOMIC DNA]</scope>
    <source>
        <strain evidence="6 7">YIM 132242</strain>
    </source>
</reference>
<keyword evidence="7" id="KW-1185">Reference proteome</keyword>
<dbReference type="GO" id="GO:0030313">
    <property type="term" value="C:cell envelope"/>
    <property type="evidence" value="ECO:0007669"/>
    <property type="project" value="UniProtKB-SubCell"/>
</dbReference>
<sequence>MTRLPGKIAATTALCLSLAAPALADTQIGVTMTSFDNPFLTILLNGIRAEAERTEGVTLSVEDAQLDVAKQLNQVQNFVANGVDAIIVNAVDGDSTSAITATATAAGIPLIYVNHPPAELETGMPAGTAYVGSQETDAGRLEAAAVCKALEGREDPKAVILMGPLENHAALVRTQMVEEAFAQPDCQVEILEKQVANWNRVQAQDLVTSWMTAGLEFDAIVANNDEMAIGAAQALAATTGKGDIVIAGIDATADGLAAMEAGQMDVTVYQNATGQGEQAVKAAVAAANGEKIEPEHWIPFEPVTPENMADYKK</sequence>
<comment type="subcellular location">
    <subcellularLocation>
        <location evidence="1">Cell envelope</location>
    </subcellularLocation>
</comment>
<feature type="chain" id="PRO_5026804355" evidence="4">
    <location>
        <begin position="25"/>
        <end position="313"/>
    </location>
</feature>
<keyword evidence="3 4" id="KW-0732">Signal</keyword>
<evidence type="ECO:0000256" key="4">
    <source>
        <dbReference type="SAM" id="SignalP"/>
    </source>
</evidence>
<feature type="domain" description="Periplasmic binding protein" evidence="5">
    <location>
        <begin position="28"/>
        <end position="291"/>
    </location>
</feature>
<dbReference type="PANTHER" id="PTHR46847:SF1">
    <property type="entry name" value="D-ALLOSE-BINDING PERIPLASMIC PROTEIN-RELATED"/>
    <property type="match status" value="1"/>
</dbReference>
<dbReference type="PANTHER" id="PTHR46847">
    <property type="entry name" value="D-ALLOSE-BINDING PERIPLASMIC PROTEIN-RELATED"/>
    <property type="match status" value="1"/>
</dbReference>